<dbReference type="Gene3D" id="3.30.565.10">
    <property type="entry name" value="Histidine kinase-like ATPase, C-terminal domain"/>
    <property type="match status" value="1"/>
</dbReference>
<dbReference type="SMART" id="SM00388">
    <property type="entry name" value="HisKA"/>
    <property type="match status" value="1"/>
</dbReference>
<dbReference type="InterPro" id="IPR004358">
    <property type="entry name" value="Sig_transdc_His_kin-like_C"/>
</dbReference>
<dbReference type="PROSITE" id="PS50109">
    <property type="entry name" value="HIS_KIN"/>
    <property type="match status" value="1"/>
</dbReference>
<keyword evidence="3" id="KW-0597">Phosphoprotein</keyword>
<keyword evidence="5" id="KW-0418">Kinase</keyword>
<dbReference type="RefSeq" id="WP_341405856.1">
    <property type="nucleotide sequence ID" value="NZ_JBBUKT010000006.1"/>
</dbReference>
<dbReference type="InterPro" id="IPR029016">
    <property type="entry name" value="GAF-like_dom_sf"/>
</dbReference>
<dbReference type="InterPro" id="IPR003594">
    <property type="entry name" value="HATPase_dom"/>
</dbReference>
<dbReference type="EMBL" id="JBBUKT010000006">
    <property type="protein sequence ID" value="MEK7952098.1"/>
    <property type="molecule type" value="Genomic_DNA"/>
</dbReference>
<comment type="catalytic activity">
    <reaction evidence="1">
        <text>ATP + protein L-histidine = ADP + protein N-phospho-L-histidine.</text>
        <dbReference type="EC" id="2.7.13.3"/>
    </reaction>
</comment>
<reference evidence="5 6" key="1">
    <citation type="submission" date="2024-04" db="EMBL/GenBank/DDBJ databases">
        <title>Luteolibacter sp. isolated from soil.</title>
        <authorList>
            <person name="An J."/>
        </authorList>
    </citation>
    <scope>NUCLEOTIDE SEQUENCE [LARGE SCALE GENOMIC DNA]</scope>
    <source>
        <strain evidence="5 6">Y139</strain>
    </source>
</reference>
<evidence type="ECO:0000259" key="4">
    <source>
        <dbReference type="PROSITE" id="PS50109"/>
    </source>
</evidence>
<protein>
    <recommendedName>
        <fullName evidence="2">histidine kinase</fullName>
        <ecNumber evidence="2">2.7.13.3</ecNumber>
    </recommendedName>
</protein>
<dbReference type="Gene3D" id="3.30.450.40">
    <property type="match status" value="1"/>
</dbReference>
<dbReference type="PANTHER" id="PTHR43102:SF2">
    <property type="entry name" value="GAF DOMAIN-CONTAINING PROTEIN"/>
    <property type="match status" value="1"/>
</dbReference>
<name>A0ABU9AX46_9BACT</name>
<evidence type="ECO:0000256" key="1">
    <source>
        <dbReference type="ARBA" id="ARBA00000085"/>
    </source>
</evidence>
<dbReference type="SMART" id="SM00065">
    <property type="entry name" value="GAF"/>
    <property type="match status" value="1"/>
</dbReference>
<dbReference type="Proteomes" id="UP001371305">
    <property type="component" value="Unassembled WGS sequence"/>
</dbReference>
<proteinExistence type="predicted"/>
<dbReference type="InterPro" id="IPR003018">
    <property type="entry name" value="GAF"/>
</dbReference>
<gene>
    <name evidence="5" type="ORF">WKV53_16420</name>
</gene>
<dbReference type="PRINTS" id="PR00344">
    <property type="entry name" value="BCTRLSENSOR"/>
</dbReference>
<dbReference type="SUPFAM" id="SSF55874">
    <property type="entry name" value="ATPase domain of HSP90 chaperone/DNA topoisomerase II/histidine kinase"/>
    <property type="match status" value="1"/>
</dbReference>
<organism evidence="5 6">
    <name type="scientific">Luteolibacter soli</name>
    <dbReference type="NCBI Taxonomy" id="3135280"/>
    <lineage>
        <taxon>Bacteria</taxon>
        <taxon>Pseudomonadati</taxon>
        <taxon>Verrucomicrobiota</taxon>
        <taxon>Verrucomicrobiia</taxon>
        <taxon>Verrucomicrobiales</taxon>
        <taxon>Verrucomicrobiaceae</taxon>
        <taxon>Luteolibacter</taxon>
    </lineage>
</organism>
<dbReference type="Gene3D" id="1.10.287.130">
    <property type="match status" value="1"/>
</dbReference>
<dbReference type="EC" id="2.7.13.3" evidence="2"/>
<dbReference type="PANTHER" id="PTHR43102">
    <property type="entry name" value="SLR1143 PROTEIN"/>
    <property type="match status" value="1"/>
</dbReference>
<dbReference type="Pfam" id="PF02518">
    <property type="entry name" value="HATPase_c"/>
    <property type="match status" value="1"/>
</dbReference>
<dbReference type="InterPro" id="IPR003661">
    <property type="entry name" value="HisK_dim/P_dom"/>
</dbReference>
<accession>A0ABU9AX46</accession>
<keyword evidence="6" id="KW-1185">Reference proteome</keyword>
<dbReference type="SUPFAM" id="SSF55781">
    <property type="entry name" value="GAF domain-like"/>
    <property type="match status" value="1"/>
</dbReference>
<dbReference type="InterPro" id="IPR036097">
    <property type="entry name" value="HisK_dim/P_sf"/>
</dbReference>
<dbReference type="CDD" id="cd00075">
    <property type="entry name" value="HATPase"/>
    <property type="match status" value="1"/>
</dbReference>
<keyword evidence="5" id="KW-0808">Transferase</keyword>
<comment type="caution">
    <text evidence="5">The sequence shown here is derived from an EMBL/GenBank/DDBJ whole genome shotgun (WGS) entry which is preliminary data.</text>
</comment>
<dbReference type="Pfam" id="PF01590">
    <property type="entry name" value="GAF"/>
    <property type="match status" value="1"/>
</dbReference>
<dbReference type="GO" id="GO:0016301">
    <property type="term" value="F:kinase activity"/>
    <property type="evidence" value="ECO:0007669"/>
    <property type="project" value="UniProtKB-KW"/>
</dbReference>
<evidence type="ECO:0000256" key="3">
    <source>
        <dbReference type="ARBA" id="ARBA00022553"/>
    </source>
</evidence>
<sequence length="387" mass="41904">MTPPPLVSDPARLEALHSSGLLEGRPQPEFERITSLAARVLDVPVCLVSLVDADRQVFAGACGLPAPVDQSRETPLSHSFCQHAVNEGRPLIIRDARLDPRVSGNGAVTDLGVLAYLGFPLAGSDDHLFGAFCVIDTRPRDWTEQEIEAVRDFTALVAGQIELLISRHREKSSLEVVIHDLKSPLAGIKMATNLLKERSDRMPRELVPLVEALGESSDQASRLVDSLARRDRQEPRCQDLHAVLSNVLERHRPAAASKGLTLGHRNGIPLVQLAAAEWVIERVADNLLSNAIKFTPPGGTVRLEWILDQDEAGFEVSDTGPGFAVEDLPKIFSRYARMTACPTGGEASTGLGLSIVKRLVDEEGGSVRLVSPPGEGAIFRISFPLAK</sequence>
<dbReference type="SMART" id="SM00387">
    <property type="entry name" value="HATPase_c"/>
    <property type="match status" value="1"/>
</dbReference>
<evidence type="ECO:0000256" key="2">
    <source>
        <dbReference type="ARBA" id="ARBA00012438"/>
    </source>
</evidence>
<evidence type="ECO:0000313" key="5">
    <source>
        <dbReference type="EMBL" id="MEK7952098.1"/>
    </source>
</evidence>
<dbReference type="CDD" id="cd00082">
    <property type="entry name" value="HisKA"/>
    <property type="match status" value="1"/>
</dbReference>
<dbReference type="InterPro" id="IPR036890">
    <property type="entry name" value="HATPase_C_sf"/>
</dbReference>
<dbReference type="SUPFAM" id="SSF47384">
    <property type="entry name" value="Homodimeric domain of signal transducing histidine kinase"/>
    <property type="match status" value="1"/>
</dbReference>
<feature type="domain" description="Histidine kinase" evidence="4">
    <location>
        <begin position="176"/>
        <end position="387"/>
    </location>
</feature>
<evidence type="ECO:0000313" key="6">
    <source>
        <dbReference type="Proteomes" id="UP001371305"/>
    </source>
</evidence>
<dbReference type="InterPro" id="IPR005467">
    <property type="entry name" value="His_kinase_dom"/>
</dbReference>
<dbReference type="Pfam" id="PF00512">
    <property type="entry name" value="HisKA"/>
    <property type="match status" value="1"/>
</dbReference>